<dbReference type="Proteomes" id="UP000001307">
    <property type="component" value="Unassembled WGS sequence"/>
</dbReference>
<dbReference type="InParanoid" id="E4XNK1"/>
<evidence type="ECO:0000256" key="1">
    <source>
        <dbReference type="SAM" id="MobiDB-lite"/>
    </source>
</evidence>
<keyword evidence="3" id="KW-1185">Reference proteome</keyword>
<dbReference type="AlphaFoldDB" id="E4XNK1"/>
<accession>E4XNK1</accession>
<evidence type="ECO:0000313" key="3">
    <source>
        <dbReference type="Proteomes" id="UP000001307"/>
    </source>
</evidence>
<organism evidence="2">
    <name type="scientific">Oikopleura dioica</name>
    <name type="common">Tunicate</name>
    <dbReference type="NCBI Taxonomy" id="34765"/>
    <lineage>
        <taxon>Eukaryota</taxon>
        <taxon>Metazoa</taxon>
        <taxon>Chordata</taxon>
        <taxon>Tunicata</taxon>
        <taxon>Appendicularia</taxon>
        <taxon>Copelata</taxon>
        <taxon>Oikopleuridae</taxon>
        <taxon>Oikopleura</taxon>
    </lineage>
</organism>
<dbReference type="EMBL" id="FN653084">
    <property type="protein sequence ID" value="CBY11439.1"/>
    <property type="molecule type" value="Genomic_DNA"/>
</dbReference>
<name>E4XNK1_OIKDI</name>
<evidence type="ECO:0000313" key="2">
    <source>
        <dbReference type="EMBL" id="CBY11439.1"/>
    </source>
</evidence>
<feature type="region of interest" description="Disordered" evidence="1">
    <location>
        <begin position="1"/>
        <end position="33"/>
    </location>
</feature>
<proteinExistence type="predicted"/>
<protein>
    <submittedName>
        <fullName evidence="2">Uncharacterized protein</fullName>
    </submittedName>
</protein>
<sequence length="188" mass="21331">MSGSKTVLDGLSESELKKNEIGEQGGTGNDEEREKLRNELVKLGPARLLGVAGHYWGDDRGWILGGDRPFMEHEEMASVLRLLALGEKKVNLKFLALEDFEVAVADWTMQYRTATMWGRDDFFYLWIGNKEGGLEFKATAQQISVPTGQEANRQELRSTKDGKRQVIKYEVDYHALDNYGVRFNITIL</sequence>
<gene>
    <name evidence="2" type="ORF">GSOID_T00015762001</name>
</gene>
<reference evidence="2" key="1">
    <citation type="journal article" date="2010" name="Science">
        <title>Plasticity of animal genome architecture unmasked by rapid evolution of a pelagic tunicate.</title>
        <authorList>
            <person name="Denoeud F."/>
            <person name="Henriet S."/>
            <person name="Mungpakdee S."/>
            <person name="Aury J.M."/>
            <person name="Da Silva C."/>
            <person name="Brinkmann H."/>
            <person name="Mikhaleva J."/>
            <person name="Olsen L.C."/>
            <person name="Jubin C."/>
            <person name="Canestro C."/>
            <person name="Bouquet J.M."/>
            <person name="Danks G."/>
            <person name="Poulain J."/>
            <person name="Campsteijn C."/>
            <person name="Adamski M."/>
            <person name="Cross I."/>
            <person name="Yadetie F."/>
            <person name="Muffato M."/>
            <person name="Louis A."/>
            <person name="Butcher S."/>
            <person name="Tsagkogeorga G."/>
            <person name="Konrad A."/>
            <person name="Singh S."/>
            <person name="Jensen M.F."/>
            <person name="Cong E.H."/>
            <person name="Eikeseth-Otteraa H."/>
            <person name="Noel B."/>
            <person name="Anthouard V."/>
            <person name="Porcel B.M."/>
            <person name="Kachouri-Lafond R."/>
            <person name="Nishino A."/>
            <person name="Ugolini M."/>
            <person name="Chourrout P."/>
            <person name="Nishida H."/>
            <person name="Aasland R."/>
            <person name="Huzurbazar S."/>
            <person name="Westhof E."/>
            <person name="Delsuc F."/>
            <person name="Lehrach H."/>
            <person name="Reinhardt R."/>
            <person name="Weissenbach J."/>
            <person name="Roy S.W."/>
            <person name="Artiguenave F."/>
            <person name="Postlethwait J.H."/>
            <person name="Manak J.R."/>
            <person name="Thompson E.M."/>
            <person name="Jaillon O."/>
            <person name="Du Pasquier L."/>
            <person name="Boudinot P."/>
            <person name="Liberles D.A."/>
            <person name="Volff J.N."/>
            <person name="Philippe H."/>
            <person name="Lenhard B."/>
            <person name="Roest Crollius H."/>
            <person name="Wincker P."/>
            <person name="Chourrout D."/>
        </authorList>
    </citation>
    <scope>NUCLEOTIDE SEQUENCE [LARGE SCALE GENOMIC DNA]</scope>
</reference>